<keyword evidence="1" id="KW-0472">Membrane</keyword>
<dbReference type="OrthoDB" id="6554514at2"/>
<reference evidence="2 3" key="1">
    <citation type="submission" date="2018-10" db="EMBL/GenBank/DDBJ databases">
        <title>Comparative functional genomics of the obligate endosymbiont Buchnera aphidicola.</title>
        <authorList>
            <person name="Chong R.A."/>
        </authorList>
    </citation>
    <scope>NUCLEOTIDE SEQUENCE [LARGE SCALE GENOMIC DNA]</scope>
    <source>
        <strain evidence="2 3">Aoe</strain>
    </source>
</reference>
<dbReference type="EMBL" id="CP033012">
    <property type="protein sequence ID" value="QCI19341.1"/>
    <property type="molecule type" value="Genomic_DNA"/>
</dbReference>
<feature type="transmembrane region" description="Helical" evidence="1">
    <location>
        <begin position="147"/>
        <end position="166"/>
    </location>
</feature>
<keyword evidence="1" id="KW-0812">Transmembrane</keyword>
<sequence>MSVQKTQLFKDAFYFLRTNFTIFLIVSILTSSVIIELHNYIILKFISDTYHDSYFTKNNDNFPEVTDSFFFKTKLHFIIIFIIKLVLHSLYNAILIGTILSTIYLICKEKHCSFFSITEKSTSILLPLFMLQVLNHMLIALGTMIFMLPGMILQLLLLLSPVILFFNKKNIFYSIKNSIFISKNHIFFIIFSNMLFSYIKIYISLIVSTLLSDFNDSNNIYLLIMHSANNFSYIILYIILYRFYSLQKLDTESKNN</sequence>
<feature type="transmembrane region" description="Helical" evidence="1">
    <location>
        <begin position="12"/>
        <end position="35"/>
    </location>
</feature>
<dbReference type="RefSeq" id="WP_158341745.1">
    <property type="nucleotide sequence ID" value="NZ_CP033012.1"/>
</dbReference>
<name>A0A4D6Y0G0_9GAMM</name>
<dbReference type="Pfam" id="PF06790">
    <property type="entry name" value="UPF0259"/>
    <property type="match status" value="1"/>
</dbReference>
<evidence type="ECO:0000256" key="1">
    <source>
        <dbReference type="SAM" id="Phobius"/>
    </source>
</evidence>
<feature type="transmembrane region" description="Helical" evidence="1">
    <location>
        <begin position="220"/>
        <end position="244"/>
    </location>
</feature>
<accession>A0A4D6Y0G0</accession>
<feature type="transmembrane region" description="Helical" evidence="1">
    <location>
        <begin position="77"/>
        <end position="103"/>
    </location>
</feature>
<dbReference type="Proteomes" id="UP000298677">
    <property type="component" value="Chromosome"/>
</dbReference>
<evidence type="ECO:0000313" key="2">
    <source>
        <dbReference type="EMBL" id="QCI19341.1"/>
    </source>
</evidence>
<keyword evidence="3" id="KW-1185">Reference proteome</keyword>
<organism evidence="2 3">
    <name type="scientific">Buchnera aphidicola</name>
    <name type="common">Anoecia oenotherae</name>
    <dbReference type="NCBI Taxonomy" id="1241833"/>
    <lineage>
        <taxon>Bacteria</taxon>
        <taxon>Pseudomonadati</taxon>
        <taxon>Pseudomonadota</taxon>
        <taxon>Gammaproteobacteria</taxon>
        <taxon>Enterobacterales</taxon>
        <taxon>Erwiniaceae</taxon>
        <taxon>Buchnera</taxon>
    </lineage>
</organism>
<keyword evidence="1" id="KW-1133">Transmembrane helix</keyword>
<gene>
    <name evidence="2" type="ORF">D9V65_01105</name>
</gene>
<feature type="transmembrane region" description="Helical" evidence="1">
    <location>
        <begin position="186"/>
        <end position="208"/>
    </location>
</feature>
<evidence type="ECO:0000313" key="3">
    <source>
        <dbReference type="Proteomes" id="UP000298677"/>
    </source>
</evidence>
<protein>
    <submittedName>
        <fullName evidence="2">Uncharacterized protein</fullName>
    </submittedName>
</protein>
<proteinExistence type="predicted"/>
<dbReference type="AlphaFoldDB" id="A0A4D6Y0G0"/>